<dbReference type="InterPro" id="IPR051012">
    <property type="entry name" value="CellSynth/LPSAsmb/PSIAsmb"/>
</dbReference>
<organism evidence="4 5">
    <name type="scientific">Shiella aurantiaca</name>
    <dbReference type="NCBI Taxonomy" id="3058365"/>
    <lineage>
        <taxon>Bacteria</taxon>
        <taxon>Pseudomonadati</taxon>
        <taxon>Bacteroidota</taxon>
        <taxon>Cytophagia</taxon>
        <taxon>Cytophagales</taxon>
        <taxon>Shiellaceae</taxon>
        <taxon>Shiella</taxon>
    </lineage>
</organism>
<dbReference type="Pfam" id="PF13432">
    <property type="entry name" value="TPR_16"/>
    <property type="match status" value="1"/>
</dbReference>
<sequence>MLKNRIILAVVAVLMVVVLYTLPKVVVKNEEEAVEQHEEEEASSETEPAAEEMHKQEMPATLKPIVKELNQAWLATGGNKLQTADSLRSLYLAAGVMDSAIYFSEQLVALQPDAATWRKAGEVYYEAFGFTLNEQKQAAYGEKARGFFQKVLDAEPNAWDVKTKMAMTYVSSKTPMQGILMLREVLENDPENTEALFNLGVLSIQTGQYDKAVERFERLLEVEPQHVQGNFYLGVAFMELGKKEQARAQFERVKQLDLDPAVQATVESYLQNL</sequence>
<dbReference type="PROSITE" id="PS50005">
    <property type="entry name" value="TPR"/>
    <property type="match status" value="1"/>
</dbReference>
<keyword evidence="5" id="KW-1185">Reference proteome</keyword>
<dbReference type="InterPro" id="IPR011990">
    <property type="entry name" value="TPR-like_helical_dom_sf"/>
</dbReference>
<dbReference type="Gene3D" id="1.25.40.10">
    <property type="entry name" value="Tetratricopeptide repeat domain"/>
    <property type="match status" value="2"/>
</dbReference>
<evidence type="ECO:0000313" key="4">
    <source>
        <dbReference type="EMBL" id="MDN4165673.1"/>
    </source>
</evidence>
<keyword evidence="2 3" id="KW-0802">TPR repeat</keyword>
<evidence type="ECO:0000256" key="1">
    <source>
        <dbReference type="ARBA" id="ARBA00022737"/>
    </source>
</evidence>
<dbReference type="Proteomes" id="UP001168552">
    <property type="component" value="Unassembled WGS sequence"/>
</dbReference>
<comment type="caution">
    <text evidence="4">The sequence shown here is derived from an EMBL/GenBank/DDBJ whole genome shotgun (WGS) entry which is preliminary data.</text>
</comment>
<dbReference type="RefSeq" id="WP_320004203.1">
    <property type="nucleotide sequence ID" value="NZ_JAUHJS010000004.1"/>
</dbReference>
<name>A0ABT8F5D0_9BACT</name>
<protein>
    <submittedName>
        <fullName evidence="4">Tetratricopeptide repeat protein</fullName>
    </submittedName>
</protein>
<dbReference type="PROSITE" id="PS50293">
    <property type="entry name" value="TPR_REGION"/>
    <property type="match status" value="1"/>
</dbReference>
<dbReference type="PANTHER" id="PTHR45586">
    <property type="entry name" value="TPR REPEAT-CONTAINING PROTEIN PA4667"/>
    <property type="match status" value="1"/>
</dbReference>
<keyword evidence="1" id="KW-0677">Repeat</keyword>
<reference evidence="4" key="1">
    <citation type="submission" date="2023-06" db="EMBL/GenBank/DDBJ databases">
        <title>Cytophagales bacterium Strain LB-30, isolated from soil.</title>
        <authorList>
            <person name="Liu B."/>
        </authorList>
    </citation>
    <scope>NUCLEOTIDE SEQUENCE</scope>
    <source>
        <strain evidence="4">LB-30</strain>
    </source>
</reference>
<accession>A0ABT8F5D0</accession>
<dbReference type="SMART" id="SM00028">
    <property type="entry name" value="TPR"/>
    <property type="match status" value="2"/>
</dbReference>
<dbReference type="PANTHER" id="PTHR45586:SF1">
    <property type="entry name" value="LIPOPOLYSACCHARIDE ASSEMBLY PROTEIN B"/>
    <property type="match status" value="1"/>
</dbReference>
<evidence type="ECO:0000256" key="2">
    <source>
        <dbReference type="ARBA" id="ARBA00022803"/>
    </source>
</evidence>
<dbReference type="EMBL" id="JAUHJS010000004">
    <property type="protein sequence ID" value="MDN4165673.1"/>
    <property type="molecule type" value="Genomic_DNA"/>
</dbReference>
<dbReference type="SUPFAM" id="SSF48452">
    <property type="entry name" value="TPR-like"/>
    <property type="match status" value="1"/>
</dbReference>
<dbReference type="InterPro" id="IPR019734">
    <property type="entry name" value="TPR_rpt"/>
</dbReference>
<gene>
    <name evidence="4" type="ORF">QWY31_09175</name>
</gene>
<evidence type="ECO:0000256" key="3">
    <source>
        <dbReference type="PROSITE-ProRule" id="PRU00339"/>
    </source>
</evidence>
<proteinExistence type="predicted"/>
<feature type="repeat" description="TPR" evidence="3">
    <location>
        <begin position="193"/>
        <end position="226"/>
    </location>
</feature>
<evidence type="ECO:0000313" key="5">
    <source>
        <dbReference type="Proteomes" id="UP001168552"/>
    </source>
</evidence>